<protein>
    <submittedName>
        <fullName evidence="3">Putative dehydrogenase</fullName>
    </submittedName>
</protein>
<dbReference type="Gene3D" id="3.40.50.720">
    <property type="entry name" value="NAD(P)-binding Rossmann-like Domain"/>
    <property type="match status" value="1"/>
</dbReference>
<dbReference type="InterPro" id="IPR036291">
    <property type="entry name" value="NAD(P)-bd_dom_sf"/>
</dbReference>
<dbReference type="SUPFAM" id="SSF55347">
    <property type="entry name" value="Glyceraldehyde-3-phosphate dehydrogenase-like, C-terminal domain"/>
    <property type="match status" value="1"/>
</dbReference>
<name>A0A495EC09_9FLAO</name>
<keyword evidence="4" id="KW-1185">Reference proteome</keyword>
<feature type="domain" description="Gfo/Idh/MocA-like oxidoreductase N-terminal" evidence="1">
    <location>
        <begin position="8"/>
        <end position="121"/>
    </location>
</feature>
<feature type="domain" description="GFO/IDH/MocA-like oxidoreductase" evidence="2">
    <location>
        <begin position="131"/>
        <end position="261"/>
    </location>
</feature>
<evidence type="ECO:0000259" key="2">
    <source>
        <dbReference type="Pfam" id="PF22725"/>
    </source>
</evidence>
<reference evidence="3 4" key="1">
    <citation type="submission" date="2018-10" db="EMBL/GenBank/DDBJ databases">
        <title>Genomic Encyclopedia of Archaeal and Bacterial Type Strains, Phase II (KMG-II): from individual species to whole genera.</title>
        <authorList>
            <person name="Goeker M."/>
        </authorList>
    </citation>
    <scope>NUCLEOTIDE SEQUENCE [LARGE SCALE GENOMIC DNA]</scope>
    <source>
        <strain evidence="3 4">DSM 25230</strain>
    </source>
</reference>
<gene>
    <name evidence="3" type="ORF">CLV91_0487</name>
</gene>
<organism evidence="3 4">
    <name type="scientific">Maribacter vaceletii</name>
    <dbReference type="NCBI Taxonomy" id="1206816"/>
    <lineage>
        <taxon>Bacteria</taxon>
        <taxon>Pseudomonadati</taxon>
        <taxon>Bacteroidota</taxon>
        <taxon>Flavobacteriia</taxon>
        <taxon>Flavobacteriales</taxon>
        <taxon>Flavobacteriaceae</taxon>
        <taxon>Maribacter</taxon>
    </lineage>
</organism>
<dbReference type="Proteomes" id="UP000269412">
    <property type="component" value="Unassembled WGS sequence"/>
</dbReference>
<dbReference type="PANTHER" id="PTHR43708:SF8">
    <property type="entry name" value="OXIDOREDUCTASE"/>
    <property type="match status" value="1"/>
</dbReference>
<dbReference type="AlphaFoldDB" id="A0A495EC09"/>
<dbReference type="OrthoDB" id="9795543at2"/>
<proteinExistence type="predicted"/>
<dbReference type="Gene3D" id="3.30.360.10">
    <property type="entry name" value="Dihydrodipicolinate Reductase, domain 2"/>
    <property type="match status" value="1"/>
</dbReference>
<dbReference type="InterPro" id="IPR000683">
    <property type="entry name" value="Gfo/Idh/MocA-like_OxRdtase_N"/>
</dbReference>
<evidence type="ECO:0000313" key="3">
    <source>
        <dbReference type="EMBL" id="RKR14412.1"/>
    </source>
</evidence>
<evidence type="ECO:0000313" key="4">
    <source>
        <dbReference type="Proteomes" id="UP000269412"/>
    </source>
</evidence>
<evidence type="ECO:0000259" key="1">
    <source>
        <dbReference type="Pfam" id="PF01408"/>
    </source>
</evidence>
<comment type="caution">
    <text evidence="3">The sequence shown here is derived from an EMBL/GenBank/DDBJ whole genome shotgun (WGS) entry which is preliminary data.</text>
</comment>
<dbReference type="PANTHER" id="PTHR43708">
    <property type="entry name" value="CONSERVED EXPRESSED OXIDOREDUCTASE (EUROFUNG)"/>
    <property type="match status" value="1"/>
</dbReference>
<dbReference type="SUPFAM" id="SSF51735">
    <property type="entry name" value="NAD(P)-binding Rossmann-fold domains"/>
    <property type="match status" value="1"/>
</dbReference>
<dbReference type="GO" id="GO:0000166">
    <property type="term" value="F:nucleotide binding"/>
    <property type="evidence" value="ECO:0007669"/>
    <property type="project" value="InterPro"/>
</dbReference>
<dbReference type="InterPro" id="IPR051317">
    <property type="entry name" value="Gfo/Idh/MocA_oxidoreduct"/>
</dbReference>
<sequence>MKIYKGVCIGAGYFSQFHYEAWARLENLEIVAVCDISIEKAQTICDTYGFAKAYENFEEMLKQEKPDFVDVITPPNTHLEICKIAASNSIHIICQKPLAPTYKESIQLAKIIEESNVRMMVHENFRFQPWHREIKKLLVQNSIGNKLHTINLCMRMGDGWQPDAYMNRQPYFREMEKLLIYETGIHFIDVFRYLGGEITKVYAKLKTLNTNIKGEDFAWVNFDFINGAVGFLDANRYNESTSDNPRFTFGKVLIEGNKGSIRLYEDGRITIQLLGEKEKEHSYKFEKINFAGDCVFNTQKHFIDQLSSGKPFETDVSLYLKNIVVQDKIYESSKLGKEISI</sequence>
<dbReference type="Pfam" id="PF01408">
    <property type="entry name" value="GFO_IDH_MocA"/>
    <property type="match status" value="1"/>
</dbReference>
<dbReference type="RefSeq" id="WP_121063603.1">
    <property type="nucleotide sequence ID" value="NZ_RBIQ01000007.1"/>
</dbReference>
<dbReference type="InterPro" id="IPR055170">
    <property type="entry name" value="GFO_IDH_MocA-like_dom"/>
</dbReference>
<accession>A0A495EC09</accession>
<dbReference type="EMBL" id="RBIQ01000007">
    <property type="protein sequence ID" value="RKR14412.1"/>
    <property type="molecule type" value="Genomic_DNA"/>
</dbReference>
<dbReference type="Pfam" id="PF22725">
    <property type="entry name" value="GFO_IDH_MocA_C3"/>
    <property type="match status" value="1"/>
</dbReference>